<keyword evidence="2 9" id="KW-0597">Phosphoprotein</keyword>
<dbReference type="GO" id="GO:0043565">
    <property type="term" value="F:sequence-specific DNA binding"/>
    <property type="evidence" value="ECO:0007669"/>
    <property type="project" value="InterPro"/>
</dbReference>
<dbReference type="InterPro" id="IPR011006">
    <property type="entry name" value="CheY-like_superfamily"/>
</dbReference>
<dbReference type="GO" id="GO:0000160">
    <property type="term" value="P:phosphorelay signal transduction system"/>
    <property type="evidence" value="ECO:0007669"/>
    <property type="project" value="UniProtKB-KW"/>
</dbReference>
<feature type="domain" description="Response regulatory" evidence="11">
    <location>
        <begin position="16"/>
        <end position="132"/>
    </location>
</feature>
<dbReference type="InterPro" id="IPR027417">
    <property type="entry name" value="P-loop_NTPase"/>
</dbReference>
<evidence type="ECO:0000259" key="10">
    <source>
        <dbReference type="PROSITE" id="PS50045"/>
    </source>
</evidence>
<dbReference type="InterPro" id="IPR025944">
    <property type="entry name" value="Sigma_54_int_dom_CS"/>
</dbReference>
<evidence type="ECO:0000259" key="11">
    <source>
        <dbReference type="PROSITE" id="PS50110"/>
    </source>
</evidence>
<dbReference type="RefSeq" id="WP_011155341.1">
    <property type="nucleotide sequence ID" value="NC_005295.2"/>
</dbReference>
<gene>
    <name evidence="12" type="primary">ntrX</name>
    <name evidence="12" type="ordered locus">ERWE_CDS_06930</name>
</gene>
<dbReference type="AlphaFoldDB" id="A0A0H3M1N2"/>
<dbReference type="CDD" id="cd00009">
    <property type="entry name" value="AAA"/>
    <property type="match status" value="1"/>
</dbReference>
<dbReference type="FunFam" id="3.40.50.2300:FF:000018">
    <property type="entry name" value="DNA-binding transcriptional regulator NtrC"/>
    <property type="match status" value="1"/>
</dbReference>
<feature type="modified residue" description="4-aspartylphosphate" evidence="9">
    <location>
        <position position="65"/>
    </location>
</feature>
<dbReference type="Pfam" id="PF00072">
    <property type="entry name" value="Response_reg"/>
    <property type="match status" value="1"/>
</dbReference>
<evidence type="ECO:0000313" key="13">
    <source>
        <dbReference type="Proteomes" id="UP000001021"/>
    </source>
</evidence>
<dbReference type="KEGG" id="eru:Erum6610"/>
<evidence type="ECO:0000256" key="6">
    <source>
        <dbReference type="ARBA" id="ARBA00023015"/>
    </source>
</evidence>
<keyword evidence="3" id="KW-0547">Nucleotide-binding</keyword>
<dbReference type="Gene3D" id="1.10.10.60">
    <property type="entry name" value="Homeodomain-like"/>
    <property type="match status" value="1"/>
</dbReference>
<dbReference type="Gene3D" id="3.40.50.300">
    <property type="entry name" value="P-loop containing nucleotide triphosphate hydrolases"/>
    <property type="match status" value="1"/>
</dbReference>
<keyword evidence="5" id="KW-0902">Two-component regulatory system</keyword>
<dbReference type="Proteomes" id="UP000001021">
    <property type="component" value="Chromosome"/>
</dbReference>
<dbReference type="GeneID" id="33058217"/>
<dbReference type="InterPro" id="IPR058031">
    <property type="entry name" value="AAA_lid_NorR"/>
</dbReference>
<dbReference type="InterPro" id="IPR001789">
    <property type="entry name" value="Sig_transdc_resp-reg_receiver"/>
</dbReference>
<dbReference type="GO" id="GO:0006355">
    <property type="term" value="P:regulation of DNA-templated transcription"/>
    <property type="evidence" value="ECO:0007669"/>
    <property type="project" value="InterPro"/>
</dbReference>
<organism evidence="12 13">
    <name type="scientific">Ehrlichia ruminantium (strain Welgevonden)</name>
    <dbReference type="NCBI Taxonomy" id="254945"/>
    <lineage>
        <taxon>Bacteria</taxon>
        <taxon>Pseudomonadati</taxon>
        <taxon>Pseudomonadota</taxon>
        <taxon>Alphaproteobacteria</taxon>
        <taxon>Rickettsiales</taxon>
        <taxon>Anaplasmataceae</taxon>
        <taxon>Ehrlichia</taxon>
    </lineage>
</organism>
<evidence type="ECO:0000256" key="5">
    <source>
        <dbReference type="ARBA" id="ARBA00023012"/>
    </source>
</evidence>
<keyword evidence="8" id="KW-0804">Transcription</keyword>
<sequence>MAQDFEMSKERLYISEVLVVDDEVDIRNLIKDILSDDNYVTKLAVDGLSAIKMAYEKEPDVVLLDIWLRGSDIDGLSVLEKLKERYPYLPVIMISGHGNIATAVKSLHMGAYDYIEKPFTEGRLKLVVKRAIESGRLRRENDELKSAFEDYEIVGNSPVIRNLRSMINKAATTSSRILITGSPGVGKEVVARLIHKKSKGYDTPFISMYSSMLPANNYLVNIFGSEESNNILSHRVPPHIGIIEQANHGTLFIDEVTDLRYDTQLRLLRLLQEGKIYRENSKIPVSIDVRIIVSSSKDIESEVKAGRFCEDLYYRLNVLPIRVPSLVEYCTDIPELCRYFMNSICKKIGLCTHVLSDEALIAMQSYEWPGNLRQLRNVIEWILIMKSPKEMITAKDLPVDIVSNSPINDVLSAKVISVPLRKAREEFERQYLKTQLSRFGGNVSRTAEFVGMERSALHRKLKILGLCNVSE</sequence>
<proteinExistence type="predicted"/>
<name>A0A0H3M1N2_EHRRW</name>
<dbReference type="Gene3D" id="3.40.50.2300">
    <property type="match status" value="1"/>
</dbReference>
<dbReference type="InterPro" id="IPR002078">
    <property type="entry name" value="Sigma_54_int"/>
</dbReference>
<dbReference type="InterPro" id="IPR009057">
    <property type="entry name" value="Homeodomain-like_sf"/>
</dbReference>
<evidence type="ECO:0000256" key="7">
    <source>
        <dbReference type="ARBA" id="ARBA00023125"/>
    </source>
</evidence>
<dbReference type="SUPFAM" id="SSF46689">
    <property type="entry name" value="Homeodomain-like"/>
    <property type="match status" value="1"/>
</dbReference>
<dbReference type="SMART" id="SM00448">
    <property type="entry name" value="REC"/>
    <property type="match status" value="1"/>
</dbReference>
<keyword evidence="7" id="KW-0238">DNA-binding</keyword>
<dbReference type="PROSITE" id="PS50045">
    <property type="entry name" value="SIGMA54_INTERACT_4"/>
    <property type="match status" value="1"/>
</dbReference>
<dbReference type="SUPFAM" id="SSF52172">
    <property type="entry name" value="CheY-like"/>
    <property type="match status" value="1"/>
</dbReference>
<keyword evidence="13" id="KW-1185">Reference proteome</keyword>
<dbReference type="Gene3D" id="1.10.8.60">
    <property type="match status" value="1"/>
</dbReference>
<dbReference type="SUPFAM" id="SSF52540">
    <property type="entry name" value="P-loop containing nucleoside triphosphate hydrolases"/>
    <property type="match status" value="1"/>
</dbReference>
<dbReference type="FunFam" id="1.10.8.60:FF:000120">
    <property type="entry name" value="Sigma-54-dependent Fis family transcriptional regulator"/>
    <property type="match status" value="1"/>
</dbReference>
<dbReference type="HOGENOM" id="CLU_000445_0_6_5"/>
<evidence type="ECO:0000256" key="4">
    <source>
        <dbReference type="ARBA" id="ARBA00022840"/>
    </source>
</evidence>
<reference evidence="12 13" key="1">
    <citation type="journal article" date="2006" name="J. Bacteriol.">
        <title>Comparative genomic analysis of three strains of Ehrlichia ruminantium reveals an active process of genome size plasticity.</title>
        <authorList>
            <person name="Frutos R."/>
            <person name="Viari A."/>
            <person name="Ferraz C."/>
            <person name="Morgat A."/>
            <person name="Eychenie S."/>
            <person name="Kandassami Y."/>
            <person name="Chantal I."/>
            <person name="Bensaid A."/>
            <person name="Coissac E."/>
            <person name="Vachiery N."/>
            <person name="Demaille J."/>
            <person name="Martinez D."/>
        </authorList>
    </citation>
    <scope>NUCLEOTIDE SEQUENCE [LARGE SCALE GENOMIC DNA]</scope>
    <source>
        <strain evidence="12 13">Welgevonden</strain>
    </source>
</reference>
<keyword evidence="6" id="KW-0805">Transcription regulation</keyword>
<evidence type="ECO:0000256" key="8">
    <source>
        <dbReference type="ARBA" id="ARBA00023163"/>
    </source>
</evidence>
<dbReference type="FunFam" id="1.10.10.60:FF:000165">
    <property type="entry name" value="Two-component system nitrogen regulation response regulator NtrX"/>
    <property type="match status" value="1"/>
</dbReference>
<evidence type="ECO:0000256" key="2">
    <source>
        <dbReference type="ARBA" id="ARBA00022553"/>
    </source>
</evidence>
<dbReference type="Pfam" id="PF00158">
    <property type="entry name" value="Sigma54_activat"/>
    <property type="match status" value="1"/>
</dbReference>
<dbReference type="GO" id="GO:0005524">
    <property type="term" value="F:ATP binding"/>
    <property type="evidence" value="ECO:0007669"/>
    <property type="project" value="UniProtKB-KW"/>
</dbReference>
<dbReference type="Pfam" id="PF02954">
    <property type="entry name" value="HTH_8"/>
    <property type="match status" value="1"/>
</dbReference>
<dbReference type="KEGG" id="erw:ERWE_CDS_06930"/>
<evidence type="ECO:0000256" key="9">
    <source>
        <dbReference type="PROSITE-ProRule" id="PRU00169"/>
    </source>
</evidence>
<evidence type="ECO:0000256" key="3">
    <source>
        <dbReference type="ARBA" id="ARBA00022741"/>
    </source>
</evidence>
<dbReference type="PANTHER" id="PTHR32071">
    <property type="entry name" value="TRANSCRIPTIONAL REGULATORY PROTEIN"/>
    <property type="match status" value="1"/>
</dbReference>
<dbReference type="EMBL" id="CR925678">
    <property type="protein sequence ID" value="CAI27187.1"/>
    <property type="molecule type" value="Genomic_DNA"/>
</dbReference>
<dbReference type="Pfam" id="PF25601">
    <property type="entry name" value="AAA_lid_14"/>
    <property type="match status" value="1"/>
</dbReference>
<dbReference type="PANTHER" id="PTHR32071:SF17">
    <property type="entry name" value="TRANSCRIPTIONAL REGULATOR (NTRC FAMILY)"/>
    <property type="match status" value="1"/>
</dbReference>
<accession>A0A0H3M1N2</accession>
<evidence type="ECO:0000313" key="12">
    <source>
        <dbReference type="EMBL" id="CAI27187.1"/>
    </source>
</evidence>
<protein>
    <recommendedName>
        <fullName evidence="1">Putative response regulator NtrX-like</fullName>
    </recommendedName>
</protein>
<dbReference type="eggNOG" id="COG2204">
    <property type="taxonomic scope" value="Bacteria"/>
</dbReference>
<keyword evidence="4" id="KW-0067">ATP-binding</keyword>
<dbReference type="SMART" id="SM00382">
    <property type="entry name" value="AAA"/>
    <property type="match status" value="1"/>
</dbReference>
<dbReference type="InterPro" id="IPR003593">
    <property type="entry name" value="AAA+_ATPase"/>
</dbReference>
<evidence type="ECO:0000256" key="1">
    <source>
        <dbReference type="ARBA" id="ARBA00014319"/>
    </source>
</evidence>
<dbReference type="PROSITE" id="PS00688">
    <property type="entry name" value="SIGMA54_INTERACT_3"/>
    <property type="match status" value="1"/>
</dbReference>
<feature type="domain" description="Sigma-54 factor interaction" evidence="10">
    <location>
        <begin position="153"/>
        <end position="384"/>
    </location>
</feature>
<dbReference type="InterPro" id="IPR002197">
    <property type="entry name" value="HTH_Fis"/>
</dbReference>
<dbReference type="PROSITE" id="PS50110">
    <property type="entry name" value="RESPONSE_REGULATORY"/>
    <property type="match status" value="1"/>
</dbReference>